<dbReference type="KEGG" id="hanx:ABSL23_16175"/>
<evidence type="ECO:0000313" key="2">
    <source>
        <dbReference type="EMBL" id="XCF18070.1"/>
    </source>
</evidence>
<feature type="compositionally biased region" description="Acidic residues" evidence="1">
    <location>
        <begin position="175"/>
        <end position="202"/>
    </location>
</feature>
<dbReference type="EMBL" id="CP159205">
    <property type="protein sequence ID" value="XCF18070.1"/>
    <property type="molecule type" value="Genomic_DNA"/>
</dbReference>
<dbReference type="RefSeq" id="WP_353635405.1">
    <property type="nucleotide sequence ID" value="NZ_CP159205.1"/>
</dbReference>
<feature type="region of interest" description="Disordered" evidence="1">
    <location>
        <begin position="154"/>
        <end position="216"/>
    </location>
</feature>
<feature type="region of interest" description="Disordered" evidence="1">
    <location>
        <begin position="15"/>
        <end position="36"/>
    </location>
</feature>
<sequence>MDACFSNSTRTHAEELPPVVIENPPHYTMSTSDSDDTDRLEQYIRNEKGDLPSSESMIAFANWLYANEYFETNDRVVPTSTLKDTLGDRLEYGVDTVLDHLEEIDVVAEVSRGSGQLILHERKNKGFFDPSNRDMIPLLEEELSRFLEDLQEQESQILESEDASDDETPSVADGGEPETNTEEAQAEDIDEGEASDEEDTDDVPTTLREVAAATLDVDVPIEDALTNPTDHIERISTSQSRLVRTSAC</sequence>
<feature type="compositionally biased region" description="Acidic residues" evidence="1">
    <location>
        <begin position="159"/>
        <end position="168"/>
    </location>
</feature>
<proteinExistence type="predicted"/>
<protein>
    <submittedName>
        <fullName evidence="2">Uncharacterized protein</fullName>
    </submittedName>
</protein>
<organism evidence="2">
    <name type="scientific">Halobacterium sp. NMX12-1</name>
    <dbReference type="NCBI Taxonomy" id="3166650"/>
    <lineage>
        <taxon>Archaea</taxon>
        <taxon>Methanobacteriati</taxon>
        <taxon>Methanobacteriota</taxon>
        <taxon>Stenosarchaea group</taxon>
        <taxon>Halobacteria</taxon>
        <taxon>Halobacteriales</taxon>
        <taxon>Halobacteriaceae</taxon>
        <taxon>Halobacterium</taxon>
    </lineage>
</organism>
<reference evidence="2" key="1">
    <citation type="submission" date="2024-06" db="EMBL/GenBank/DDBJ databases">
        <title>Genome Sequence of an extremely halophilic archaeon isolated from Permian era halite, Salado Formation, Carlsbad, New Mexico: Halobacterium sp. strain NMX12-1.</title>
        <authorList>
            <person name="Sotoa L."/>
            <person name="DasSarma P."/>
            <person name="Anton B.P."/>
            <person name="Vincze T."/>
            <person name="Verma I."/>
            <person name="Eralp B."/>
            <person name="Powers D.W."/>
            <person name="Dozier B.L."/>
            <person name="Roberts R.J."/>
            <person name="DasSarma S."/>
        </authorList>
    </citation>
    <scope>NUCLEOTIDE SEQUENCE</scope>
    <source>
        <strain evidence="2">NMX12-1</strain>
        <plasmid evidence="2">pNMX12-1_211</plasmid>
    </source>
</reference>
<keyword evidence="2" id="KW-0614">Plasmid</keyword>
<geneLocation type="plasmid" evidence="2">
    <name>pNMX12-1_211</name>
</geneLocation>
<dbReference type="GeneID" id="91110719"/>
<name>A0AAU8CGN2_9EURY</name>
<evidence type="ECO:0000256" key="1">
    <source>
        <dbReference type="SAM" id="MobiDB-lite"/>
    </source>
</evidence>
<dbReference type="AlphaFoldDB" id="A0AAU8CGN2"/>
<accession>A0AAU8CGN2</accession>
<gene>
    <name evidence="2" type="ORF">ABSL23_16175</name>
</gene>